<protein>
    <submittedName>
        <fullName evidence="1">Uncharacterized protein</fullName>
    </submittedName>
</protein>
<dbReference type="Proteomes" id="UP000324222">
    <property type="component" value="Unassembled WGS sequence"/>
</dbReference>
<keyword evidence="2" id="KW-1185">Reference proteome</keyword>
<sequence>MRSRLSVVAARSASLRRGFVTQ</sequence>
<evidence type="ECO:0000313" key="1">
    <source>
        <dbReference type="EMBL" id="MPC67973.1"/>
    </source>
</evidence>
<comment type="caution">
    <text evidence="1">The sequence shown here is derived from an EMBL/GenBank/DDBJ whole genome shotgun (WGS) entry which is preliminary data.</text>
</comment>
<proteinExistence type="predicted"/>
<organism evidence="1 2">
    <name type="scientific">Portunus trituberculatus</name>
    <name type="common">Swimming crab</name>
    <name type="synonym">Neptunus trituberculatus</name>
    <dbReference type="NCBI Taxonomy" id="210409"/>
    <lineage>
        <taxon>Eukaryota</taxon>
        <taxon>Metazoa</taxon>
        <taxon>Ecdysozoa</taxon>
        <taxon>Arthropoda</taxon>
        <taxon>Crustacea</taxon>
        <taxon>Multicrustacea</taxon>
        <taxon>Malacostraca</taxon>
        <taxon>Eumalacostraca</taxon>
        <taxon>Eucarida</taxon>
        <taxon>Decapoda</taxon>
        <taxon>Pleocyemata</taxon>
        <taxon>Brachyura</taxon>
        <taxon>Eubrachyura</taxon>
        <taxon>Portunoidea</taxon>
        <taxon>Portunidae</taxon>
        <taxon>Portuninae</taxon>
        <taxon>Portunus</taxon>
    </lineage>
</organism>
<evidence type="ECO:0000313" key="2">
    <source>
        <dbReference type="Proteomes" id="UP000324222"/>
    </source>
</evidence>
<reference evidence="1 2" key="1">
    <citation type="submission" date="2019-05" db="EMBL/GenBank/DDBJ databases">
        <title>Another draft genome of Portunus trituberculatus and its Hox gene families provides insights of decapod evolution.</title>
        <authorList>
            <person name="Jeong J.-H."/>
            <person name="Song I."/>
            <person name="Kim S."/>
            <person name="Choi T."/>
            <person name="Kim D."/>
            <person name="Ryu S."/>
            <person name="Kim W."/>
        </authorList>
    </citation>
    <scope>NUCLEOTIDE SEQUENCE [LARGE SCALE GENOMIC DNA]</scope>
    <source>
        <tissue evidence="1">Muscle</tissue>
    </source>
</reference>
<dbReference type="EMBL" id="VSRR010027054">
    <property type="protein sequence ID" value="MPC67973.1"/>
    <property type="molecule type" value="Genomic_DNA"/>
</dbReference>
<dbReference type="AlphaFoldDB" id="A0A5B7HCW2"/>
<name>A0A5B7HCW2_PORTR</name>
<accession>A0A5B7HCW2</accession>
<gene>
    <name evidence="1" type="ORF">E2C01_062162</name>
</gene>